<dbReference type="SUPFAM" id="SSF51412">
    <property type="entry name" value="Inosine monophosphate dehydrogenase (IMPDH)"/>
    <property type="match status" value="1"/>
</dbReference>
<keyword evidence="1" id="KW-0285">Flavoprotein</keyword>
<protein>
    <submittedName>
        <fullName evidence="5">Nitronate monooxygenase</fullName>
    </submittedName>
</protein>
<keyword evidence="6" id="KW-1185">Reference proteome</keyword>
<dbReference type="EMBL" id="FQWZ01000006">
    <property type="protein sequence ID" value="SHH12134.1"/>
    <property type="molecule type" value="Genomic_DNA"/>
</dbReference>
<dbReference type="InterPro" id="IPR004136">
    <property type="entry name" value="NMO"/>
</dbReference>
<organism evidence="5 6">
    <name type="scientific">Hydrocarboniphaga daqingensis</name>
    <dbReference type="NCBI Taxonomy" id="490188"/>
    <lineage>
        <taxon>Bacteria</taxon>
        <taxon>Pseudomonadati</taxon>
        <taxon>Pseudomonadota</taxon>
        <taxon>Gammaproteobacteria</taxon>
        <taxon>Nevskiales</taxon>
        <taxon>Nevskiaceae</taxon>
        <taxon>Hydrocarboniphaga</taxon>
    </lineage>
</organism>
<dbReference type="PANTHER" id="PTHR32332">
    <property type="entry name" value="2-NITROPROPANE DIOXYGENASE"/>
    <property type="match status" value="1"/>
</dbReference>
<evidence type="ECO:0000256" key="2">
    <source>
        <dbReference type="ARBA" id="ARBA00022643"/>
    </source>
</evidence>
<feature type="region of interest" description="Disordered" evidence="4">
    <location>
        <begin position="378"/>
        <end position="401"/>
    </location>
</feature>
<dbReference type="Pfam" id="PF03060">
    <property type="entry name" value="NMO"/>
    <property type="match status" value="1"/>
</dbReference>
<dbReference type="GO" id="GO:0018580">
    <property type="term" value="F:nitronate monooxygenase activity"/>
    <property type="evidence" value="ECO:0007669"/>
    <property type="project" value="InterPro"/>
</dbReference>
<keyword evidence="2" id="KW-0288">FMN</keyword>
<name>A0A1M5QD78_9GAMM</name>
<dbReference type="PANTHER" id="PTHR32332:SF20">
    <property type="entry name" value="2-NITROPROPANE DIOXYGENASE-LIKE PROTEIN"/>
    <property type="match status" value="1"/>
</dbReference>
<evidence type="ECO:0000313" key="6">
    <source>
        <dbReference type="Proteomes" id="UP000199758"/>
    </source>
</evidence>
<dbReference type="RefSeq" id="WP_084083399.1">
    <property type="nucleotide sequence ID" value="NZ_FQWZ01000006.1"/>
</dbReference>
<dbReference type="AlphaFoldDB" id="A0A1M5QD78"/>
<gene>
    <name evidence="5" type="ORF">SAMN04488068_2546</name>
</gene>
<dbReference type="CDD" id="cd04730">
    <property type="entry name" value="NPD_like"/>
    <property type="match status" value="1"/>
</dbReference>
<evidence type="ECO:0000256" key="3">
    <source>
        <dbReference type="ARBA" id="ARBA00023002"/>
    </source>
</evidence>
<evidence type="ECO:0000256" key="4">
    <source>
        <dbReference type="SAM" id="MobiDB-lite"/>
    </source>
</evidence>
<reference evidence="5 6" key="1">
    <citation type="submission" date="2016-11" db="EMBL/GenBank/DDBJ databases">
        <authorList>
            <person name="Jaros S."/>
            <person name="Januszkiewicz K."/>
            <person name="Wedrychowicz H."/>
        </authorList>
    </citation>
    <scope>NUCLEOTIDE SEQUENCE [LARGE SCALE GENOMIC DNA]</scope>
    <source>
        <strain evidence="5 6">CGMCC 1.7049</strain>
    </source>
</reference>
<keyword evidence="5" id="KW-0503">Monooxygenase</keyword>
<dbReference type="STRING" id="490188.SAMN04488068_2546"/>
<dbReference type="Proteomes" id="UP000199758">
    <property type="component" value="Unassembled WGS sequence"/>
</dbReference>
<dbReference type="OrthoDB" id="9778912at2"/>
<evidence type="ECO:0000256" key="1">
    <source>
        <dbReference type="ARBA" id="ARBA00022630"/>
    </source>
</evidence>
<keyword evidence="3" id="KW-0560">Oxidoreductase</keyword>
<dbReference type="InterPro" id="IPR013785">
    <property type="entry name" value="Aldolase_TIM"/>
</dbReference>
<accession>A0A1M5QD78</accession>
<proteinExistence type="predicted"/>
<evidence type="ECO:0000313" key="5">
    <source>
        <dbReference type="EMBL" id="SHH12134.1"/>
    </source>
</evidence>
<sequence>MGQPSSTPAPMPTALTELLGCRYPVVQTAMGWVADSKLVAATSNAGGFGFLAAATMSTELLAAEIARVRAATPHRFGVNFHMFQPNAQDVIELVLSNADRIRAVSYGRGPDARTIKRFKDAGVLCMPTVGALKHAQKAVELGADIITVQGAEGGGHTGSVPTTLLLPQVLNAVKVPVVAAGGFHDGRGLAGALAFGAAGIAMGTRFLMTAESPVPRSTLQKYLDVREPAQIRASTAVDGIPQRMIDNRYLLRLESGGLLRRLLVALGSAWQWRAHTGMSVAHMARTFVGALREGDSAIQTMMAANAPVLIQRAMVEGRPDEGVLPSGQVAAVIGSLPSVAELIDGIVTQAQARLAALLPPASLTAASVDGVAAMPSLARTASPSPPAPLPVGEGSVAAARS</sequence>
<dbReference type="Gene3D" id="3.20.20.70">
    <property type="entry name" value="Aldolase class I"/>
    <property type="match status" value="1"/>
</dbReference>